<evidence type="ECO:0000313" key="2">
    <source>
        <dbReference type="Proteomes" id="UP001236369"/>
    </source>
</evidence>
<dbReference type="RefSeq" id="WP_306424685.1">
    <property type="nucleotide sequence ID" value="NZ_BPQX01000043.1"/>
</dbReference>
<name>A0ABU0HRV9_9HYPH</name>
<organism evidence="1 2">
    <name type="scientific">Methylobacterium persicinum</name>
    <dbReference type="NCBI Taxonomy" id="374426"/>
    <lineage>
        <taxon>Bacteria</taxon>
        <taxon>Pseudomonadati</taxon>
        <taxon>Pseudomonadota</taxon>
        <taxon>Alphaproteobacteria</taxon>
        <taxon>Hyphomicrobiales</taxon>
        <taxon>Methylobacteriaceae</taxon>
        <taxon>Methylobacterium</taxon>
    </lineage>
</organism>
<proteinExistence type="predicted"/>
<reference evidence="1 2" key="1">
    <citation type="submission" date="2023-07" db="EMBL/GenBank/DDBJ databases">
        <title>Genomic Encyclopedia of Type Strains, Phase IV (KMG-IV): sequencing the most valuable type-strain genomes for metagenomic binning, comparative biology and taxonomic classification.</title>
        <authorList>
            <person name="Goeker M."/>
        </authorList>
    </citation>
    <scope>NUCLEOTIDE SEQUENCE [LARGE SCALE GENOMIC DNA]</scope>
    <source>
        <strain evidence="1 2">DSM 19562</strain>
    </source>
</reference>
<dbReference type="Proteomes" id="UP001236369">
    <property type="component" value="Unassembled WGS sequence"/>
</dbReference>
<comment type="caution">
    <text evidence="1">The sequence shown here is derived from an EMBL/GenBank/DDBJ whole genome shotgun (WGS) entry which is preliminary data.</text>
</comment>
<dbReference type="EMBL" id="JAUSVV010000010">
    <property type="protein sequence ID" value="MDQ0444206.1"/>
    <property type="molecule type" value="Genomic_DNA"/>
</dbReference>
<sequence>MREYLVMFHKVVPDAAGYDRRILQRRTVVSARSEVSAAYAAKAMFSEAAGIADWRMRADTCEVVELPASWRDKAPLAPPAAAPARWPAPRMAADFAASA</sequence>
<evidence type="ECO:0000313" key="1">
    <source>
        <dbReference type="EMBL" id="MDQ0444206.1"/>
    </source>
</evidence>
<gene>
    <name evidence="1" type="ORF">QO016_003716</name>
</gene>
<accession>A0ABU0HRV9</accession>
<protein>
    <submittedName>
        <fullName evidence="1">Uncharacterized protein</fullName>
    </submittedName>
</protein>
<keyword evidence="2" id="KW-1185">Reference proteome</keyword>